<organism evidence="2 3">
    <name type="scientific">Mytilus edulis</name>
    <name type="common">Blue mussel</name>
    <dbReference type="NCBI Taxonomy" id="6550"/>
    <lineage>
        <taxon>Eukaryota</taxon>
        <taxon>Metazoa</taxon>
        <taxon>Spiralia</taxon>
        <taxon>Lophotrochozoa</taxon>
        <taxon>Mollusca</taxon>
        <taxon>Bivalvia</taxon>
        <taxon>Autobranchia</taxon>
        <taxon>Pteriomorphia</taxon>
        <taxon>Mytilida</taxon>
        <taxon>Mytiloidea</taxon>
        <taxon>Mytilidae</taxon>
        <taxon>Mytilinae</taxon>
        <taxon>Mytilus</taxon>
    </lineage>
</organism>
<proteinExistence type="predicted"/>
<accession>A0A8S3V7T0</accession>
<name>A0A8S3V7T0_MYTED</name>
<evidence type="ECO:0000313" key="2">
    <source>
        <dbReference type="EMBL" id="CAG2252550.1"/>
    </source>
</evidence>
<protein>
    <recommendedName>
        <fullName evidence="1">VWFD domain-containing protein</fullName>
    </recommendedName>
</protein>
<dbReference type="EMBL" id="CAJPWZ010003122">
    <property type="protein sequence ID" value="CAG2252550.1"/>
    <property type="molecule type" value="Genomic_DNA"/>
</dbReference>
<keyword evidence="3" id="KW-1185">Reference proteome</keyword>
<gene>
    <name evidence="2" type="ORF">MEDL_64147</name>
</gene>
<feature type="domain" description="VWFD" evidence="1">
    <location>
        <begin position="1"/>
        <end position="154"/>
    </location>
</feature>
<dbReference type="PROSITE" id="PS51233">
    <property type="entry name" value="VWFD"/>
    <property type="match status" value="1"/>
</dbReference>
<dbReference type="Pfam" id="PF00094">
    <property type="entry name" value="VWD"/>
    <property type="match status" value="1"/>
</dbReference>
<dbReference type="InterPro" id="IPR001846">
    <property type="entry name" value="VWF_type-D"/>
</dbReference>
<reference evidence="2" key="1">
    <citation type="submission" date="2021-03" db="EMBL/GenBank/DDBJ databases">
        <authorList>
            <person name="Bekaert M."/>
        </authorList>
    </citation>
    <scope>NUCLEOTIDE SEQUENCE</scope>
</reference>
<comment type="caution">
    <text evidence="2">The sequence shown here is derived from an EMBL/GenBank/DDBJ whole genome shotgun (WGS) entry which is preliminary data.</text>
</comment>
<evidence type="ECO:0000313" key="3">
    <source>
        <dbReference type="Proteomes" id="UP000683360"/>
    </source>
</evidence>
<dbReference type="OrthoDB" id="6155513at2759"/>
<dbReference type="AlphaFoldDB" id="A0A8S3V7T0"/>
<evidence type="ECO:0000259" key="1">
    <source>
        <dbReference type="PROSITE" id="PS51233"/>
    </source>
</evidence>
<sequence>MYLHNRLPLQINAYFRECNGRALCNCGLAVRSGDSVFVANFCETIVERDGISERKLNRYVIQRLCDDQSLIVIENGNTIEVILPTGTKVRFSHGQVYHFYGITGIYIYPTSLDRDLTKGLCGIYNGQSNDDFTPEGATVPTSDPVTFAKSWKYV</sequence>
<dbReference type="Proteomes" id="UP000683360">
    <property type="component" value="Unassembled WGS sequence"/>
</dbReference>